<dbReference type="GO" id="GO:0003723">
    <property type="term" value="F:RNA binding"/>
    <property type="evidence" value="ECO:0007669"/>
    <property type="project" value="InterPro"/>
</dbReference>
<evidence type="ECO:0000313" key="3">
    <source>
        <dbReference type="EMBL" id="KAJ8432767.1"/>
    </source>
</evidence>
<feature type="repeat" description="PPR" evidence="2">
    <location>
        <begin position="317"/>
        <end position="352"/>
    </location>
</feature>
<dbReference type="GO" id="GO:0009451">
    <property type="term" value="P:RNA modification"/>
    <property type="evidence" value="ECO:0007669"/>
    <property type="project" value="InterPro"/>
</dbReference>
<dbReference type="EMBL" id="JAKOGI010000585">
    <property type="protein sequence ID" value="KAJ8432767.1"/>
    <property type="molecule type" value="Genomic_DNA"/>
</dbReference>
<feature type="repeat" description="PPR" evidence="2">
    <location>
        <begin position="282"/>
        <end position="316"/>
    </location>
</feature>
<dbReference type="NCBIfam" id="TIGR00756">
    <property type="entry name" value="PPR"/>
    <property type="match status" value="1"/>
</dbReference>
<accession>A0A9Q1JXQ2</accession>
<gene>
    <name evidence="3" type="ORF">Cgig2_011690</name>
</gene>
<comment type="caution">
    <text evidence="3">The sequence shown here is derived from an EMBL/GenBank/DDBJ whole genome shotgun (WGS) entry which is preliminary data.</text>
</comment>
<dbReference type="Pfam" id="PF13041">
    <property type="entry name" value="PPR_2"/>
    <property type="match status" value="1"/>
</dbReference>
<dbReference type="InterPro" id="IPR011990">
    <property type="entry name" value="TPR-like_helical_dom_sf"/>
</dbReference>
<dbReference type="Gene3D" id="1.25.40.10">
    <property type="entry name" value="Tetratricopeptide repeat domain"/>
    <property type="match status" value="2"/>
</dbReference>
<keyword evidence="1" id="KW-0677">Repeat</keyword>
<dbReference type="Proteomes" id="UP001153076">
    <property type="component" value="Unassembled WGS sequence"/>
</dbReference>
<dbReference type="Pfam" id="PF01535">
    <property type="entry name" value="PPR"/>
    <property type="match status" value="3"/>
</dbReference>
<dbReference type="OrthoDB" id="992115at2759"/>
<evidence type="ECO:0000256" key="1">
    <source>
        <dbReference type="ARBA" id="ARBA00022737"/>
    </source>
</evidence>
<dbReference type="PROSITE" id="PS51375">
    <property type="entry name" value="PPR"/>
    <property type="match status" value="2"/>
</dbReference>
<dbReference type="InterPro" id="IPR002885">
    <property type="entry name" value="PPR_rpt"/>
</dbReference>
<evidence type="ECO:0008006" key="5">
    <source>
        <dbReference type="Google" id="ProtNLM"/>
    </source>
</evidence>
<dbReference type="PANTHER" id="PTHR47926:SF537">
    <property type="entry name" value="PENTACOTRIPEPTIDE-REPEAT REGION OF PRORP DOMAIN-CONTAINING PROTEIN"/>
    <property type="match status" value="1"/>
</dbReference>
<dbReference type="PANTHER" id="PTHR47926">
    <property type="entry name" value="PENTATRICOPEPTIDE REPEAT-CONTAINING PROTEIN"/>
    <property type="match status" value="1"/>
</dbReference>
<evidence type="ECO:0000313" key="4">
    <source>
        <dbReference type="Proteomes" id="UP001153076"/>
    </source>
</evidence>
<reference evidence="3" key="1">
    <citation type="submission" date="2022-04" db="EMBL/GenBank/DDBJ databases">
        <title>Carnegiea gigantea Genome sequencing and assembly v2.</title>
        <authorList>
            <person name="Copetti D."/>
            <person name="Sanderson M.J."/>
            <person name="Burquez A."/>
            <person name="Wojciechowski M.F."/>
        </authorList>
    </citation>
    <scope>NUCLEOTIDE SEQUENCE</scope>
    <source>
        <strain evidence="3">SGP5-SGP5p</strain>
        <tissue evidence="3">Aerial part</tissue>
    </source>
</reference>
<dbReference type="AlphaFoldDB" id="A0A9Q1JXQ2"/>
<dbReference type="InterPro" id="IPR046960">
    <property type="entry name" value="PPR_At4g14850-like_plant"/>
</dbReference>
<keyword evidence="4" id="KW-1185">Reference proteome</keyword>
<sequence length="466" mass="51768">MSSLSWLFKFSLLNRKPRSLKEAKQTHALLITTGLKSPSTLGKLIEDCCALSPQKIPHHAHLIVNHEFDWKVFLLNTLIKCSKPRDSILLFANWVSKFSDAYDDHTFVFTLGACARLSSSSALCEGKQIHARALKLGFMSDLMVSTTLVHFYASNEDIGSARKMFDEMPVRSSVTWNALITGYSSQKRNPKENSVMALMYFKEMLADESDAKPNGTTMVCVLPAASRLGALDIGSCIHGYIVKTIAAPEKDVYVSTSLLDMYSKCGSLNIASKVFYMMKGTNVLTWTAMATGLAFHGRGKEAIELLGQMKNRNIMPNAVTFTCVLAACCHAGLIEEGLHLFHSMEREFGVKPRIEHYGCIVDLLGREGHLREAYDFVIRMPIRPDPILWRSLLGSCRLHGDAQMGEKVGRILIRAQPDAHLGDIRALSQDYIALSNVYALAGRWQDVGMSDEKPSSDQNLPLWNAA</sequence>
<evidence type="ECO:0000256" key="2">
    <source>
        <dbReference type="PROSITE-ProRule" id="PRU00708"/>
    </source>
</evidence>
<dbReference type="FunFam" id="1.25.40.10:FF:000090">
    <property type="entry name" value="Pentatricopeptide repeat-containing protein, chloroplastic"/>
    <property type="match status" value="1"/>
</dbReference>
<name>A0A9Q1JXQ2_9CARY</name>
<organism evidence="3 4">
    <name type="scientific">Carnegiea gigantea</name>
    <dbReference type="NCBI Taxonomy" id="171969"/>
    <lineage>
        <taxon>Eukaryota</taxon>
        <taxon>Viridiplantae</taxon>
        <taxon>Streptophyta</taxon>
        <taxon>Embryophyta</taxon>
        <taxon>Tracheophyta</taxon>
        <taxon>Spermatophyta</taxon>
        <taxon>Magnoliopsida</taxon>
        <taxon>eudicotyledons</taxon>
        <taxon>Gunneridae</taxon>
        <taxon>Pentapetalae</taxon>
        <taxon>Caryophyllales</taxon>
        <taxon>Cactineae</taxon>
        <taxon>Cactaceae</taxon>
        <taxon>Cactoideae</taxon>
        <taxon>Echinocereeae</taxon>
        <taxon>Carnegiea</taxon>
    </lineage>
</organism>
<proteinExistence type="predicted"/>
<protein>
    <recommendedName>
        <fullName evidence="5">Pentatricopeptide repeat-containing protein</fullName>
    </recommendedName>
</protein>